<dbReference type="OrthoDB" id="9811255at2"/>
<dbReference type="EMBL" id="PGGO01000009">
    <property type="protein sequence ID" value="PSH68436.1"/>
    <property type="molecule type" value="Genomic_DNA"/>
</dbReference>
<dbReference type="PROSITE" id="PS51318">
    <property type="entry name" value="TAT"/>
    <property type="match status" value="1"/>
</dbReference>
<keyword evidence="2" id="KW-0645">Protease</keyword>
<dbReference type="Proteomes" id="UP000241444">
    <property type="component" value="Unassembled WGS sequence"/>
</dbReference>
<accession>A0A2P7BPP0</accession>
<dbReference type="InterPro" id="IPR035940">
    <property type="entry name" value="CAP_sf"/>
</dbReference>
<dbReference type="Gene3D" id="3.40.33.10">
    <property type="entry name" value="CAP"/>
    <property type="match status" value="1"/>
</dbReference>
<dbReference type="Pfam" id="PF00188">
    <property type="entry name" value="CAP"/>
    <property type="match status" value="1"/>
</dbReference>
<evidence type="ECO:0000313" key="2">
    <source>
        <dbReference type="EMBL" id="PSH68436.1"/>
    </source>
</evidence>
<sequence>MSETKSCLSRRNFLEFAAVTVILPLAACQTVMRSPGKSAGASASATSDVQAIRSASGLGGLSADPILERAALQQAVYMASAGRMSHTTSWGHSFSSRVRDNEIRGLAAENIAMGRMDLDELFARWMASPPHRRNMLDPKFTRFGLAYAEAANGSAERYWALVLAS</sequence>
<dbReference type="CDD" id="cd05379">
    <property type="entry name" value="CAP_bacterial"/>
    <property type="match status" value="1"/>
</dbReference>
<keyword evidence="3" id="KW-1185">Reference proteome</keyword>
<dbReference type="RefSeq" id="WP_106711749.1">
    <property type="nucleotide sequence ID" value="NZ_PGGO01000009.1"/>
</dbReference>
<reference evidence="3" key="1">
    <citation type="submission" date="2017-11" db="EMBL/GenBank/DDBJ databases">
        <authorList>
            <person name="Kuznetsova I."/>
            <person name="Sazanova A."/>
            <person name="Chirak E."/>
            <person name="Safronova V."/>
            <person name="Willems A."/>
        </authorList>
    </citation>
    <scope>NUCLEOTIDE SEQUENCE [LARGE SCALE GENOMIC DNA]</scope>
    <source>
        <strain evidence="3">STM 196</strain>
    </source>
</reference>
<dbReference type="PANTHER" id="PTHR31157:SF1">
    <property type="entry name" value="SCP DOMAIN-CONTAINING PROTEIN"/>
    <property type="match status" value="1"/>
</dbReference>
<gene>
    <name evidence="2" type="ORF">CU102_14230</name>
</gene>
<dbReference type="AlphaFoldDB" id="A0A2P7BPP0"/>
<keyword evidence="2" id="KW-0378">Hydrolase</keyword>
<dbReference type="SUPFAM" id="SSF55797">
    <property type="entry name" value="PR-1-like"/>
    <property type="match status" value="1"/>
</dbReference>
<evidence type="ECO:0000259" key="1">
    <source>
        <dbReference type="Pfam" id="PF00188"/>
    </source>
</evidence>
<organism evidence="2 3">
    <name type="scientific">Phyllobacterium brassicacearum</name>
    <dbReference type="NCBI Taxonomy" id="314235"/>
    <lineage>
        <taxon>Bacteria</taxon>
        <taxon>Pseudomonadati</taxon>
        <taxon>Pseudomonadota</taxon>
        <taxon>Alphaproteobacteria</taxon>
        <taxon>Hyphomicrobiales</taxon>
        <taxon>Phyllobacteriaceae</taxon>
        <taxon>Phyllobacterium</taxon>
    </lineage>
</organism>
<name>A0A2P7BPP0_9HYPH</name>
<proteinExistence type="predicted"/>
<dbReference type="PANTHER" id="PTHR31157">
    <property type="entry name" value="SCP DOMAIN-CONTAINING PROTEIN"/>
    <property type="match status" value="1"/>
</dbReference>
<dbReference type="GO" id="GO:0006508">
    <property type="term" value="P:proteolysis"/>
    <property type="evidence" value="ECO:0007669"/>
    <property type="project" value="UniProtKB-KW"/>
</dbReference>
<dbReference type="InterPro" id="IPR014044">
    <property type="entry name" value="CAP_dom"/>
</dbReference>
<protein>
    <submittedName>
        <fullName evidence="2">Serine protease</fullName>
    </submittedName>
</protein>
<comment type="caution">
    <text evidence="2">The sequence shown here is derived from an EMBL/GenBank/DDBJ whole genome shotgun (WGS) entry which is preliminary data.</text>
</comment>
<dbReference type="GO" id="GO:0008233">
    <property type="term" value="F:peptidase activity"/>
    <property type="evidence" value="ECO:0007669"/>
    <property type="project" value="UniProtKB-KW"/>
</dbReference>
<dbReference type="InterPro" id="IPR006311">
    <property type="entry name" value="TAT_signal"/>
</dbReference>
<evidence type="ECO:0000313" key="3">
    <source>
        <dbReference type="Proteomes" id="UP000241444"/>
    </source>
</evidence>
<feature type="domain" description="SCP" evidence="1">
    <location>
        <begin position="50"/>
        <end position="159"/>
    </location>
</feature>